<comment type="caution">
    <text evidence="2">The sequence shown here is derived from an EMBL/GenBank/DDBJ whole genome shotgun (WGS) entry which is preliminary data.</text>
</comment>
<dbReference type="GO" id="GO:0005737">
    <property type="term" value="C:cytoplasm"/>
    <property type="evidence" value="ECO:0007669"/>
    <property type="project" value="TreeGrafter"/>
</dbReference>
<dbReference type="PANTHER" id="PTHR32419">
    <property type="entry name" value="GLUTATHIONYL-HYDROQUINONE REDUCTASE"/>
    <property type="match status" value="1"/>
</dbReference>
<sequence>MSVVYHTHFMCNRTFIHQYEYLWPYLRDLYGTPGITETVNMDHIKEHYYTTHPDVTPTGIIARGPDLDWDAPHDRDRLTGSPPTPHAGD</sequence>
<dbReference type="AlphaFoldDB" id="A0A8T4GEY7"/>
<protein>
    <submittedName>
        <fullName evidence="2">Glutathionyl-hydroquinone reductase</fullName>
    </submittedName>
</protein>
<dbReference type="EMBL" id="JAGGKQ010000011">
    <property type="protein sequence ID" value="MBP1922703.1"/>
    <property type="molecule type" value="Genomic_DNA"/>
</dbReference>
<dbReference type="Gene3D" id="1.20.1050.10">
    <property type="match status" value="1"/>
</dbReference>
<gene>
    <name evidence="2" type="ORF">J2751_001717</name>
</gene>
<dbReference type="GO" id="GO:0004364">
    <property type="term" value="F:glutathione transferase activity"/>
    <property type="evidence" value="ECO:0007669"/>
    <property type="project" value="InterPro"/>
</dbReference>
<dbReference type="Proteomes" id="UP000823588">
    <property type="component" value="Unassembled WGS sequence"/>
</dbReference>
<dbReference type="SUPFAM" id="SSF47616">
    <property type="entry name" value="GST C-terminal domain-like"/>
    <property type="match status" value="1"/>
</dbReference>
<name>A0A8T4GEY7_9EURY</name>
<reference evidence="2" key="1">
    <citation type="submission" date="2021-03" db="EMBL/GenBank/DDBJ databases">
        <title>Genomic Encyclopedia of Type Strains, Phase IV (KMG-IV): sequencing the most valuable type-strain genomes for metagenomic binning, comparative biology and taxonomic classification.</title>
        <authorList>
            <person name="Goeker M."/>
        </authorList>
    </citation>
    <scope>NUCLEOTIDE SEQUENCE</scope>
    <source>
        <strain evidence="2">DSM 23564</strain>
    </source>
</reference>
<evidence type="ECO:0000313" key="2">
    <source>
        <dbReference type="EMBL" id="MBP1922703.1"/>
    </source>
</evidence>
<accession>A0A8T4GEY7</accession>
<proteinExistence type="predicted"/>
<evidence type="ECO:0000313" key="3">
    <source>
        <dbReference type="Proteomes" id="UP000823588"/>
    </source>
</evidence>
<dbReference type="PANTHER" id="PTHR32419:SF6">
    <property type="entry name" value="GLUTATHIONE S-TRANSFERASE OMEGA-LIKE 1-RELATED"/>
    <property type="match status" value="1"/>
</dbReference>
<dbReference type="InterPro" id="IPR036282">
    <property type="entry name" value="Glutathione-S-Trfase_C_sf"/>
</dbReference>
<organism evidence="2 3">
    <name type="scientific">Halorubrum alkaliphilum</name>
    <dbReference type="NCBI Taxonomy" id="261290"/>
    <lineage>
        <taxon>Archaea</taxon>
        <taxon>Methanobacteriati</taxon>
        <taxon>Methanobacteriota</taxon>
        <taxon>Stenosarchaea group</taxon>
        <taxon>Halobacteria</taxon>
        <taxon>Halobacteriales</taxon>
        <taxon>Haloferacaceae</taxon>
        <taxon>Halorubrum</taxon>
    </lineage>
</organism>
<feature type="region of interest" description="Disordered" evidence="1">
    <location>
        <begin position="61"/>
        <end position="89"/>
    </location>
</feature>
<evidence type="ECO:0000256" key="1">
    <source>
        <dbReference type="SAM" id="MobiDB-lite"/>
    </source>
</evidence>
<dbReference type="InterPro" id="IPR016639">
    <property type="entry name" value="GST_Omega/GSH"/>
</dbReference>
<keyword evidence="3" id="KW-1185">Reference proteome</keyword>